<evidence type="ECO:0000313" key="2">
    <source>
        <dbReference type="EMBL" id="MFC4533958.1"/>
    </source>
</evidence>
<keyword evidence="1" id="KW-0812">Transmembrane</keyword>
<proteinExistence type="predicted"/>
<name>A0ABV9CLU7_9ACTN</name>
<keyword evidence="1" id="KW-0472">Membrane</keyword>
<reference evidence="3" key="1">
    <citation type="journal article" date="2019" name="Int. J. Syst. Evol. Microbiol.">
        <title>The Global Catalogue of Microorganisms (GCM) 10K type strain sequencing project: providing services to taxonomists for standard genome sequencing and annotation.</title>
        <authorList>
            <consortium name="The Broad Institute Genomics Platform"/>
            <consortium name="The Broad Institute Genome Sequencing Center for Infectious Disease"/>
            <person name="Wu L."/>
            <person name="Ma J."/>
        </authorList>
    </citation>
    <scope>NUCLEOTIDE SEQUENCE [LARGE SCALE GENOMIC DNA]</scope>
    <source>
        <strain evidence="3">CGMCC 4.7132</strain>
    </source>
</reference>
<evidence type="ECO:0000313" key="3">
    <source>
        <dbReference type="Proteomes" id="UP001596004"/>
    </source>
</evidence>
<dbReference type="RefSeq" id="WP_380843899.1">
    <property type="nucleotide sequence ID" value="NZ_JBHSFP010000018.1"/>
</dbReference>
<feature type="transmembrane region" description="Helical" evidence="1">
    <location>
        <begin position="75"/>
        <end position="95"/>
    </location>
</feature>
<accession>A0ABV9CLU7</accession>
<organism evidence="2 3">
    <name type="scientific">Sphaerisporangium dianthi</name>
    <dbReference type="NCBI Taxonomy" id="1436120"/>
    <lineage>
        <taxon>Bacteria</taxon>
        <taxon>Bacillati</taxon>
        <taxon>Actinomycetota</taxon>
        <taxon>Actinomycetes</taxon>
        <taxon>Streptosporangiales</taxon>
        <taxon>Streptosporangiaceae</taxon>
        <taxon>Sphaerisporangium</taxon>
    </lineage>
</organism>
<protein>
    <submittedName>
        <fullName evidence="2">Uncharacterized protein</fullName>
    </submittedName>
</protein>
<comment type="caution">
    <text evidence="2">The sequence shown here is derived from an EMBL/GenBank/DDBJ whole genome shotgun (WGS) entry which is preliminary data.</text>
</comment>
<dbReference type="EMBL" id="JBHSFP010000018">
    <property type="protein sequence ID" value="MFC4533958.1"/>
    <property type="molecule type" value="Genomic_DNA"/>
</dbReference>
<evidence type="ECO:0000256" key="1">
    <source>
        <dbReference type="SAM" id="Phobius"/>
    </source>
</evidence>
<dbReference type="Proteomes" id="UP001596004">
    <property type="component" value="Unassembled WGS sequence"/>
</dbReference>
<feature type="transmembrane region" description="Helical" evidence="1">
    <location>
        <begin position="107"/>
        <end position="124"/>
    </location>
</feature>
<keyword evidence="3" id="KW-1185">Reference proteome</keyword>
<sequence length="156" mass="16465">MSTSDRPAPSTPLVQTAPAVQAATPAPAAASAESAASARVGWLGVDWRRPPRWLGLLLLPGDVYLTARLTEKHGLAVGVLAAVVYGGLTFMPLFFERVSAWSKAHPVLDSLVLIPLIFLALAYLTPMSLAMCAAITAACGLPWAAVTIAVRRRRHA</sequence>
<gene>
    <name evidence="2" type="ORF">ACFO60_24615</name>
</gene>
<keyword evidence="1" id="KW-1133">Transmembrane helix</keyword>